<evidence type="ECO:0000256" key="9">
    <source>
        <dbReference type="ARBA" id="ARBA00030073"/>
    </source>
</evidence>
<dbReference type="Proteomes" id="UP000193944">
    <property type="component" value="Unassembled WGS sequence"/>
</dbReference>
<evidence type="ECO:0000256" key="6">
    <source>
        <dbReference type="ARBA" id="ARBA00022619"/>
    </source>
</evidence>
<dbReference type="AlphaFoldDB" id="A0A1Y1XKZ0"/>
<reference evidence="14 15" key="1">
    <citation type="submission" date="2016-08" db="EMBL/GenBank/DDBJ databases">
        <title>A Parts List for Fungal Cellulosomes Revealed by Comparative Genomics.</title>
        <authorList>
            <consortium name="DOE Joint Genome Institute"/>
            <person name="Haitjema C.H."/>
            <person name="Gilmore S.P."/>
            <person name="Henske J.K."/>
            <person name="Solomon K.V."/>
            <person name="De Groot R."/>
            <person name="Kuo A."/>
            <person name="Mondo S.J."/>
            <person name="Salamov A.A."/>
            <person name="Labutti K."/>
            <person name="Zhao Z."/>
            <person name="Chiniquy J."/>
            <person name="Barry K."/>
            <person name="Brewer H.M."/>
            <person name="Purvine S.O."/>
            <person name="Wright A.T."/>
            <person name="Boxma B."/>
            <person name="Van Alen T."/>
            <person name="Hackstein J.H."/>
            <person name="Baker S.E."/>
            <person name="Grigoriev I.V."/>
            <person name="O'Malley M.A."/>
        </authorList>
    </citation>
    <scope>NUCLEOTIDE SEQUENCE [LARGE SCALE GENOMIC DNA]</scope>
    <source>
        <strain evidence="14 15">S4</strain>
    </source>
</reference>
<keyword evidence="8" id="KW-0560">Oxidoreductase</keyword>
<evidence type="ECO:0000256" key="1">
    <source>
        <dbReference type="ARBA" id="ARBA00003555"/>
    </source>
</evidence>
<comment type="function">
    <text evidence="1">Catalyzes an early step in riboflavin biosynthesis, the NADPH-dependent reduction of the ribose side chain of 2,5-diamino-6-ribosylamino-4(3H)-pyrimidinone 5'-phosphate, yielding 2,5-diamino-6-ribitylamino-4(3H)-pyrimidinone 5'-phosphate.</text>
</comment>
<evidence type="ECO:0000256" key="5">
    <source>
        <dbReference type="ARBA" id="ARBA00015035"/>
    </source>
</evidence>
<comment type="catalytic activity">
    <reaction evidence="12">
        <text>2,5-diamino-6-(1-D-ribitylamino)pyrimidin-4(3H)-one 5'-phosphate + NADP(+) = 2,5-diamino-6-(1-D-ribosylamino)pyrimidin-4(3H)-one 5'-phosphate + NADPH + H(+)</text>
        <dbReference type="Rhea" id="RHEA:27278"/>
        <dbReference type="ChEBI" id="CHEBI:15378"/>
        <dbReference type="ChEBI" id="CHEBI:57783"/>
        <dbReference type="ChEBI" id="CHEBI:58349"/>
        <dbReference type="ChEBI" id="CHEBI:58890"/>
        <dbReference type="ChEBI" id="CHEBI:59545"/>
        <dbReference type="EC" id="1.1.1.302"/>
    </reaction>
</comment>
<dbReference type="PANTHER" id="PTHR38011:SF7">
    <property type="entry name" value="2,5-DIAMINO-6-RIBOSYLAMINO-4(3H)-PYRIMIDINONE 5'-PHOSPHATE REDUCTASE"/>
    <property type="match status" value="1"/>
</dbReference>
<comment type="catalytic activity">
    <reaction evidence="11">
        <text>2,5-diamino-6-(1-D-ribitylamino)pyrimidin-4(3H)-one 5'-phosphate + NAD(+) = 2,5-diamino-6-(1-D-ribosylamino)pyrimidin-4(3H)-one 5'-phosphate + NADH + H(+)</text>
        <dbReference type="Rhea" id="RHEA:27274"/>
        <dbReference type="ChEBI" id="CHEBI:15378"/>
        <dbReference type="ChEBI" id="CHEBI:57540"/>
        <dbReference type="ChEBI" id="CHEBI:57945"/>
        <dbReference type="ChEBI" id="CHEBI:58890"/>
        <dbReference type="ChEBI" id="CHEBI:59545"/>
        <dbReference type="EC" id="1.1.1.302"/>
    </reaction>
</comment>
<dbReference type="Pfam" id="PF01872">
    <property type="entry name" value="RibD_C"/>
    <property type="match status" value="1"/>
</dbReference>
<name>A0A1Y1XKZ0_9FUNG</name>
<dbReference type="PANTHER" id="PTHR38011">
    <property type="entry name" value="DIHYDROFOLATE REDUCTASE FAMILY PROTEIN (AFU_ORTHOLOGUE AFUA_8G06820)"/>
    <property type="match status" value="1"/>
</dbReference>
<evidence type="ECO:0000256" key="12">
    <source>
        <dbReference type="ARBA" id="ARBA00049020"/>
    </source>
</evidence>
<reference evidence="14 15" key="2">
    <citation type="submission" date="2016-08" db="EMBL/GenBank/DDBJ databases">
        <title>Pervasive Adenine N6-methylation of Active Genes in Fungi.</title>
        <authorList>
            <consortium name="DOE Joint Genome Institute"/>
            <person name="Mondo S.J."/>
            <person name="Dannebaum R.O."/>
            <person name="Kuo R.C."/>
            <person name="Labutti K."/>
            <person name="Haridas S."/>
            <person name="Kuo A."/>
            <person name="Salamov A."/>
            <person name="Ahrendt S.R."/>
            <person name="Lipzen A."/>
            <person name="Sullivan W."/>
            <person name="Andreopoulos W.B."/>
            <person name="Clum A."/>
            <person name="Lindquist E."/>
            <person name="Daum C."/>
            <person name="Ramamoorthy G.K."/>
            <person name="Gryganskyi A."/>
            <person name="Culley D."/>
            <person name="Magnuson J.K."/>
            <person name="James T.Y."/>
            <person name="O'Malley M.A."/>
            <person name="Stajich J.E."/>
            <person name="Spatafora J.W."/>
            <person name="Visel A."/>
            <person name="Grigoriev I.V."/>
        </authorList>
    </citation>
    <scope>NUCLEOTIDE SEQUENCE [LARGE SCALE GENOMIC DNA]</scope>
    <source>
        <strain evidence="14 15">S4</strain>
    </source>
</reference>
<comment type="caution">
    <text evidence="14">The sequence shown here is derived from an EMBL/GenBank/DDBJ whole genome shotgun (WGS) entry which is preliminary data.</text>
</comment>
<proteinExistence type="inferred from homology"/>
<dbReference type="EMBL" id="MCFG01000025">
    <property type="protein sequence ID" value="ORX86136.1"/>
    <property type="molecule type" value="Genomic_DNA"/>
</dbReference>
<keyword evidence="7" id="KW-0521">NADP</keyword>
<dbReference type="STRING" id="1754192.A0A1Y1XKZ0"/>
<evidence type="ECO:0000256" key="10">
    <source>
        <dbReference type="ARBA" id="ARBA00031630"/>
    </source>
</evidence>
<dbReference type="InterPro" id="IPR050765">
    <property type="entry name" value="Riboflavin_Biosynth_HTPR"/>
</dbReference>
<dbReference type="SUPFAM" id="SSF53597">
    <property type="entry name" value="Dihydrofolate reductase-like"/>
    <property type="match status" value="1"/>
</dbReference>
<keyword evidence="6" id="KW-0686">Riboflavin biosynthesis</keyword>
<evidence type="ECO:0000259" key="13">
    <source>
        <dbReference type="Pfam" id="PF01872"/>
    </source>
</evidence>
<comment type="similarity">
    <text evidence="3">Belongs to the HTP reductase family.</text>
</comment>
<dbReference type="OrthoDB" id="5432at2759"/>
<evidence type="ECO:0000313" key="14">
    <source>
        <dbReference type="EMBL" id="ORX86136.1"/>
    </source>
</evidence>
<feature type="domain" description="Bacterial bifunctional deaminase-reductase C-terminal" evidence="13">
    <location>
        <begin position="28"/>
        <end position="279"/>
    </location>
</feature>
<evidence type="ECO:0000256" key="3">
    <source>
        <dbReference type="ARBA" id="ARBA00009723"/>
    </source>
</evidence>
<dbReference type="InterPro" id="IPR024072">
    <property type="entry name" value="DHFR-like_dom_sf"/>
</dbReference>
<dbReference type="GO" id="GO:0008703">
    <property type="term" value="F:5-amino-6-(5-phosphoribosylamino)uracil reductase activity"/>
    <property type="evidence" value="ECO:0007669"/>
    <property type="project" value="InterPro"/>
</dbReference>
<accession>A0A1Y1XKZ0</accession>
<evidence type="ECO:0000256" key="11">
    <source>
        <dbReference type="ARBA" id="ARBA00047550"/>
    </source>
</evidence>
<organism evidence="14 15">
    <name type="scientific">Anaeromyces robustus</name>
    <dbReference type="NCBI Taxonomy" id="1754192"/>
    <lineage>
        <taxon>Eukaryota</taxon>
        <taxon>Fungi</taxon>
        <taxon>Fungi incertae sedis</taxon>
        <taxon>Chytridiomycota</taxon>
        <taxon>Chytridiomycota incertae sedis</taxon>
        <taxon>Neocallimastigomycetes</taxon>
        <taxon>Neocallimastigales</taxon>
        <taxon>Neocallimastigaceae</taxon>
        <taxon>Anaeromyces</taxon>
    </lineage>
</organism>
<dbReference type="GO" id="GO:0009231">
    <property type="term" value="P:riboflavin biosynthetic process"/>
    <property type="evidence" value="ECO:0007669"/>
    <property type="project" value="UniProtKB-KW"/>
</dbReference>
<evidence type="ECO:0000313" key="15">
    <source>
        <dbReference type="Proteomes" id="UP000193944"/>
    </source>
</evidence>
<dbReference type="InterPro" id="IPR002734">
    <property type="entry name" value="RibDG_C"/>
</dbReference>
<protein>
    <recommendedName>
        <fullName evidence="5">2,5-diamino-6-ribosylamino-4(3H)-pyrimidinone 5'-phosphate reductase</fullName>
        <ecNumber evidence="4">1.1.1.302</ecNumber>
    </recommendedName>
    <alternativeName>
        <fullName evidence="10">2,5-diamino-6-(5-phospho-D-ribosylamino)pyrimidin-4(3H)-one reductase</fullName>
    </alternativeName>
    <alternativeName>
        <fullName evidence="9">2,5-diamino-6-ribitylamino-4(3H)-pyrimidinone 5'-phosphate synthase</fullName>
    </alternativeName>
</protein>
<evidence type="ECO:0000256" key="8">
    <source>
        <dbReference type="ARBA" id="ARBA00023002"/>
    </source>
</evidence>
<gene>
    <name evidence="14" type="ORF">BCR32DRAFT_265217</name>
</gene>
<keyword evidence="15" id="KW-1185">Reference proteome</keyword>
<dbReference type="Gene3D" id="3.40.430.10">
    <property type="entry name" value="Dihydrofolate Reductase, subunit A"/>
    <property type="match status" value="1"/>
</dbReference>
<evidence type="ECO:0000256" key="7">
    <source>
        <dbReference type="ARBA" id="ARBA00022857"/>
    </source>
</evidence>
<evidence type="ECO:0000256" key="2">
    <source>
        <dbReference type="ARBA" id="ARBA00005104"/>
    </source>
</evidence>
<dbReference type="EC" id="1.1.1.302" evidence="4"/>
<evidence type="ECO:0000256" key="4">
    <source>
        <dbReference type="ARBA" id="ARBA00012851"/>
    </source>
</evidence>
<sequence>MNQEEKIKQFIENIYSNSQYNFNDSRYPEVTLTYAQTLDGFISGKPNTPPLLISGKESMLMTHCLRNKNEAIMIGIGTVLNDNPQLNVRQLTGFNNGGNVHNPQPVILDSKLRFPLDCKLLKNYREYKSKIEQKVEGYEKLTEIKPPIIFVNENQYDKTKAEILINYNVEINILKNDNNNNNNNNNNGSSLDITKVLSILKSKYNIHSVMVEGGAQVIRTFLVNASLIQHIIITIGPFFIGNGVKAVGDTIEKSELSETSESLPRLENTQSFTLGQDIIIIGQPVLSS</sequence>
<comment type="pathway">
    <text evidence="2">Cofactor biosynthesis; riboflavin biosynthesis.</text>
</comment>